<dbReference type="AlphaFoldDB" id="U9UJE2"/>
<protein>
    <submittedName>
        <fullName evidence="1">Uncharacterized protein</fullName>
    </submittedName>
</protein>
<proteinExistence type="predicted"/>
<accession>U9UJE2</accession>
<gene>
    <name evidence="1" type="ORF">GLOINDRAFT_19213</name>
</gene>
<organism evidence="1">
    <name type="scientific">Rhizophagus irregularis (strain DAOM 181602 / DAOM 197198 / MUCL 43194)</name>
    <name type="common">Arbuscular mycorrhizal fungus</name>
    <name type="synonym">Glomus intraradices</name>
    <dbReference type="NCBI Taxonomy" id="747089"/>
    <lineage>
        <taxon>Eukaryota</taxon>
        <taxon>Fungi</taxon>
        <taxon>Fungi incertae sedis</taxon>
        <taxon>Mucoromycota</taxon>
        <taxon>Glomeromycotina</taxon>
        <taxon>Glomeromycetes</taxon>
        <taxon>Glomerales</taxon>
        <taxon>Glomeraceae</taxon>
        <taxon>Rhizophagus</taxon>
    </lineage>
</organism>
<name>U9UJE2_RHIID</name>
<evidence type="ECO:0000313" key="1">
    <source>
        <dbReference type="EMBL" id="ESA19812.1"/>
    </source>
</evidence>
<dbReference type="HOGENOM" id="CLU_2980212_0_0_1"/>
<sequence>MSRYTPQNTANVWEIVIYDIPFTISQLNILTNLGKWSQVIAFKIKTQKKLFKTVGKES</sequence>
<reference evidence="1" key="1">
    <citation type="submission" date="2013-07" db="EMBL/GenBank/DDBJ databases">
        <title>The genome of an arbuscular mycorrhizal fungus provides insights into the evolution of the oldest plant symbiosis.</title>
        <authorList>
            <consortium name="DOE Joint Genome Institute"/>
            <person name="Tisserant E."/>
            <person name="Malbreil M."/>
            <person name="Kuo A."/>
            <person name="Kohler A."/>
            <person name="Symeonidi A."/>
            <person name="Balestrini R."/>
            <person name="Charron P."/>
            <person name="Duensing N."/>
            <person name="Frei-dit-Frey N."/>
            <person name="Gianinazzi-Pearson V."/>
            <person name="Gilbert B."/>
            <person name="Handa Y."/>
            <person name="Hijri M."/>
            <person name="Kaul R."/>
            <person name="Kawaguchi M."/>
            <person name="Krajinski F."/>
            <person name="Lammers P."/>
            <person name="Lapierre D."/>
            <person name="Masclaux F.G."/>
            <person name="Murat C."/>
            <person name="Morin E."/>
            <person name="Ndikumana S."/>
            <person name="Pagni M."/>
            <person name="Petitpierre D."/>
            <person name="Requena N."/>
            <person name="Rosikiewicz P."/>
            <person name="Riley R."/>
            <person name="Saito K."/>
            <person name="San Clemente H."/>
            <person name="Shapiro H."/>
            <person name="van Tuinen D."/>
            <person name="Becard G."/>
            <person name="Bonfante P."/>
            <person name="Paszkowski U."/>
            <person name="Shachar-Hill Y."/>
            <person name="Young J.P."/>
            <person name="Sanders I.R."/>
            <person name="Henrissat B."/>
            <person name="Rensing S.A."/>
            <person name="Grigoriev I.V."/>
            <person name="Corradi N."/>
            <person name="Roux C."/>
            <person name="Martin F."/>
        </authorList>
    </citation>
    <scope>NUCLEOTIDE SEQUENCE</scope>
    <source>
        <strain evidence="1">DAOM 197198</strain>
    </source>
</reference>
<dbReference type="EMBL" id="KI277937">
    <property type="protein sequence ID" value="ESA19812.1"/>
    <property type="molecule type" value="Genomic_DNA"/>
</dbReference>